<organism evidence="2 3">
    <name type="scientific">Rangifer tarandus platyrhynchus</name>
    <name type="common">Svalbard reindeer</name>
    <dbReference type="NCBI Taxonomy" id="3082113"/>
    <lineage>
        <taxon>Eukaryota</taxon>
        <taxon>Metazoa</taxon>
        <taxon>Chordata</taxon>
        <taxon>Craniata</taxon>
        <taxon>Vertebrata</taxon>
        <taxon>Euteleostomi</taxon>
        <taxon>Mammalia</taxon>
        <taxon>Eutheria</taxon>
        <taxon>Laurasiatheria</taxon>
        <taxon>Artiodactyla</taxon>
        <taxon>Ruminantia</taxon>
        <taxon>Pecora</taxon>
        <taxon>Cervidae</taxon>
        <taxon>Odocoileinae</taxon>
        <taxon>Rangifer</taxon>
    </lineage>
</organism>
<feature type="compositionally biased region" description="Low complexity" evidence="1">
    <location>
        <begin position="36"/>
        <end position="49"/>
    </location>
</feature>
<gene>
    <name evidence="2" type="ORF">MRATA1EN1_LOCUS16733</name>
</gene>
<proteinExistence type="predicted"/>
<dbReference type="EMBL" id="OX459963">
    <property type="protein sequence ID" value="CAI9167771.1"/>
    <property type="molecule type" value="Genomic_DNA"/>
</dbReference>
<reference evidence="2" key="1">
    <citation type="submission" date="2023-04" db="EMBL/GenBank/DDBJ databases">
        <authorList>
            <consortium name="ELIXIR-Norway"/>
        </authorList>
    </citation>
    <scope>NUCLEOTIDE SEQUENCE [LARGE SCALE GENOMIC DNA]</scope>
</reference>
<protein>
    <submittedName>
        <fullName evidence="2">Uncharacterized protein</fullName>
    </submittedName>
</protein>
<keyword evidence="3" id="KW-1185">Reference proteome</keyword>
<dbReference type="Proteomes" id="UP001176941">
    <property type="component" value="Chromosome 27"/>
</dbReference>
<evidence type="ECO:0000313" key="3">
    <source>
        <dbReference type="Proteomes" id="UP001176941"/>
    </source>
</evidence>
<feature type="region of interest" description="Disordered" evidence="1">
    <location>
        <begin position="35"/>
        <end position="109"/>
    </location>
</feature>
<name>A0ABN8Z3P9_RANTA</name>
<evidence type="ECO:0000313" key="2">
    <source>
        <dbReference type="EMBL" id="CAI9167771.1"/>
    </source>
</evidence>
<accession>A0ABN8Z3P9</accession>
<feature type="compositionally biased region" description="Basic and acidic residues" evidence="1">
    <location>
        <begin position="86"/>
        <end position="97"/>
    </location>
</feature>
<sequence>MQGVGCWCLRWGLPNKPLTFMFGLSCSRSLSQDTVAPHLSSASSHSPLHILHNPLQKDRETEARRGLESQRGGVERSERPNVGTELEVRRGQWEQRRSSPSGLPSHPSVLSYVKSLPLEEGLAPESGCA</sequence>
<feature type="compositionally biased region" description="Basic and acidic residues" evidence="1">
    <location>
        <begin position="55"/>
        <end position="79"/>
    </location>
</feature>
<evidence type="ECO:0000256" key="1">
    <source>
        <dbReference type="SAM" id="MobiDB-lite"/>
    </source>
</evidence>